<feature type="transmembrane region" description="Helical" evidence="7">
    <location>
        <begin position="140"/>
        <end position="160"/>
    </location>
</feature>
<comment type="caution">
    <text evidence="7">Lacks conserved residue(s) required for the propagation of feature annotation.</text>
</comment>
<evidence type="ECO:0000313" key="10">
    <source>
        <dbReference type="EMBL" id="SQI36780.1"/>
    </source>
</evidence>
<dbReference type="Pfam" id="PF09335">
    <property type="entry name" value="VTT_dom"/>
    <property type="match status" value="1"/>
</dbReference>
<dbReference type="GO" id="GO:0005886">
    <property type="term" value="C:plasma membrane"/>
    <property type="evidence" value="ECO:0007669"/>
    <property type="project" value="UniProtKB-SubCell"/>
</dbReference>
<dbReference type="PANTHER" id="PTHR30353:SF15">
    <property type="entry name" value="INNER MEMBRANE PROTEIN YABI"/>
    <property type="match status" value="1"/>
</dbReference>
<name>A0A2X4UUS0_SERPL</name>
<keyword evidence="3 7" id="KW-1003">Cell membrane</keyword>
<feature type="domain" description="VTT" evidence="8">
    <location>
        <begin position="40"/>
        <end position="162"/>
    </location>
</feature>
<dbReference type="RefSeq" id="WP_062870425.1">
    <property type="nucleotide sequence ID" value="NZ_CAMITG010000003.1"/>
</dbReference>
<evidence type="ECO:0000313" key="9">
    <source>
        <dbReference type="EMBL" id="QPS21442.1"/>
    </source>
</evidence>
<accession>A0A2X4UUS0</accession>
<dbReference type="Proteomes" id="UP000248897">
    <property type="component" value="Chromosome 1"/>
</dbReference>
<dbReference type="AlphaFoldDB" id="A0A2X4UUS0"/>
<dbReference type="STRING" id="82996.ADP72_01625"/>
<dbReference type="EMBL" id="CP065673">
    <property type="protein sequence ID" value="QPS21442.1"/>
    <property type="molecule type" value="Genomic_DNA"/>
</dbReference>
<sequence length="164" mass="17640">MAEWTLIIAKYSPEPGFLLLFIFLFSFGKSVIFISSLLPPASITLMLGVVAGKPVLADGYVWGAIALGAMLGSVLSFHCGALLQGREHGKWLPARYRSALHKAKSALQQKGVALLFISRFLAVMRYTVPLVAGMISLPRKQVYCACALSAGIWAVALMSVGKLL</sequence>
<evidence type="ECO:0000256" key="5">
    <source>
        <dbReference type="ARBA" id="ARBA00022989"/>
    </source>
</evidence>
<evidence type="ECO:0000256" key="4">
    <source>
        <dbReference type="ARBA" id="ARBA00022692"/>
    </source>
</evidence>
<comment type="subcellular location">
    <subcellularLocation>
        <location evidence="1 7">Cell membrane</location>
        <topology evidence="1 7">Multi-pass membrane protein</topology>
    </subcellularLocation>
</comment>
<keyword evidence="4 7" id="KW-0812">Transmembrane</keyword>
<proteinExistence type="inferred from homology"/>
<dbReference type="InterPro" id="IPR032816">
    <property type="entry name" value="VTT_dom"/>
</dbReference>
<dbReference type="InterPro" id="IPR032818">
    <property type="entry name" value="DedA-like"/>
</dbReference>
<protein>
    <submittedName>
        <fullName evidence="10">Inner membrane protein yabI</fullName>
    </submittedName>
    <submittedName>
        <fullName evidence="9">VTT domain-containing protein</fullName>
    </submittedName>
</protein>
<keyword evidence="5 7" id="KW-1133">Transmembrane helix</keyword>
<gene>
    <name evidence="10" type="primary">yabI_3</name>
    <name evidence="9" type="ORF">I6G64_03190</name>
    <name evidence="10" type="ORF">NCTC12961_02234</name>
</gene>
<dbReference type="EMBL" id="LS483469">
    <property type="protein sequence ID" value="SQI36780.1"/>
    <property type="molecule type" value="Genomic_DNA"/>
</dbReference>
<keyword evidence="12" id="KW-1185">Reference proteome</keyword>
<organism evidence="10 11">
    <name type="scientific">Serratia plymuthica</name>
    <dbReference type="NCBI Taxonomy" id="82996"/>
    <lineage>
        <taxon>Bacteria</taxon>
        <taxon>Pseudomonadati</taxon>
        <taxon>Pseudomonadota</taxon>
        <taxon>Gammaproteobacteria</taxon>
        <taxon>Enterobacterales</taxon>
        <taxon>Yersiniaceae</taxon>
        <taxon>Serratia</taxon>
    </lineage>
</organism>
<dbReference type="PANTHER" id="PTHR30353">
    <property type="entry name" value="INNER MEMBRANE PROTEIN DEDA-RELATED"/>
    <property type="match status" value="1"/>
</dbReference>
<comment type="similarity">
    <text evidence="2 7">Belongs to the DedA family.</text>
</comment>
<reference evidence="9 12" key="2">
    <citation type="submission" date="2020-12" db="EMBL/GenBank/DDBJ databases">
        <title>FDA dAtabase for Regulatory Grade micrObial Sequences (FDA-ARGOS): Supporting development and validation of Infectious Disease Dx tests.</title>
        <authorList>
            <person name="Sproer C."/>
            <person name="Gronow S."/>
            <person name="Severitt S."/>
            <person name="Schroder I."/>
            <person name="Tallon L."/>
            <person name="Sadzewicz L."/>
            <person name="Zhao X."/>
            <person name="Boylan J."/>
            <person name="Ott S."/>
            <person name="Bowen H."/>
            <person name="Vavikolanu K."/>
            <person name="Mehta A."/>
            <person name="Aluvathingal J."/>
            <person name="Nadendla S."/>
            <person name="Lowell S."/>
            <person name="Myers T."/>
            <person name="Yan Y."/>
            <person name="Sichtig H."/>
        </authorList>
    </citation>
    <scope>NUCLEOTIDE SEQUENCE [LARGE SCALE GENOMIC DNA]</scope>
    <source>
        <strain evidence="9 12">FDAARGOS_907</strain>
    </source>
</reference>
<feature type="transmembrane region" description="Helical" evidence="7">
    <location>
        <begin position="59"/>
        <end position="83"/>
    </location>
</feature>
<evidence type="ECO:0000256" key="6">
    <source>
        <dbReference type="ARBA" id="ARBA00023136"/>
    </source>
</evidence>
<evidence type="ECO:0000313" key="11">
    <source>
        <dbReference type="Proteomes" id="UP000248897"/>
    </source>
</evidence>
<evidence type="ECO:0000256" key="2">
    <source>
        <dbReference type="ARBA" id="ARBA00010792"/>
    </source>
</evidence>
<evidence type="ECO:0000313" key="12">
    <source>
        <dbReference type="Proteomes" id="UP000594967"/>
    </source>
</evidence>
<evidence type="ECO:0000256" key="1">
    <source>
        <dbReference type="ARBA" id="ARBA00004651"/>
    </source>
</evidence>
<reference evidence="10 11" key="1">
    <citation type="submission" date="2018-06" db="EMBL/GenBank/DDBJ databases">
        <authorList>
            <consortium name="Pathogen Informatics"/>
            <person name="Doyle S."/>
        </authorList>
    </citation>
    <scope>NUCLEOTIDE SEQUENCE [LARGE SCALE GENOMIC DNA]</scope>
    <source>
        <strain evidence="10 11">NCTC12961</strain>
    </source>
</reference>
<evidence type="ECO:0000256" key="7">
    <source>
        <dbReference type="RuleBase" id="RU367016"/>
    </source>
</evidence>
<evidence type="ECO:0000256" key="3">
    <source>
        <dbReference type="ARBA" id="ARBA00022475"/>
    </source>
</evidence>
<keyword evidence="6 7" id="KW-0472">Membrane</keyword>
<evidence type="ECO:0000259" key="8">
    <source>
        <dbReference type="Pfam" id="PF09335"/>
    </source>
</evidence>
<feature type="transmembrane region" description="Helical" evidence="7">
    <location>
        <begin position="17"/>
        <end position="39"/>
    </location>
</feature>
<dbReference type="Proteomes" id="UP000594967">
    <property type="component" value="Chromosome"/>
</dbReference>